<keyword evidence="2" id="KW-1185">Reference proteome</keyword>
<gene>
    <name evidence="1" type="ORF">SLEP1_g30710</name>
</gene>
<dbReference type="AlphaFoldDB" id="A0AAV5KA98"/>
<protein>
    <submittedName>
        <fullName evidence="1">Uncharacterized protein</fullName>
    </submittedName>
</protein>
<accession>A0AAV5KA98</accession>
<evidence type="ECO:0000313" key="2">
    <source>
        <dbReference type="Proteomes" id="UP001054252"/>
    </source>
</evidence>
<sequence length="355" mass="37476">MQMPIAEYVPTVRKAGSEIKHLNIDHKMKGKNVTLISLARINIGPGAGGCNKGHFSGSFNEAEGNSHHTDAAAFWETLIAECVHKTKVSRGEARIKAGFEKEHLNMIKGKSVIFISLGSINIGPGAGGYNKGRFSGSFNQANRNLPRTDAAAFCKMPIAEGMLTVHTTDVCVEKARINAGSGTNHLEIDQMIKGKNVILISMASINIGPGAGRYNKDSFSGSINNAGTETEFLNIDHMIEGKNIILISLGSINVGPGAGANNEGSFSGSVNQAEENLRHTIPNNKTNVSGEEAWTNAGSKTERLDIDHITNGENVILISLGSINIGPGAGAHNKGPSSGSINQAKWIATNNVAVD</sequence>
<reference evidence="1 2" key="1">
    <citation type="journal article" date="2021" name="Commun. Biol.">
        <title>The genome of Shorea leprosula (Dipterocarpaceae) highlights the ecological relevance of drought in aseasonal tropical rainforests.</title>
        <authorList>
            <person name="Ng K.K.S."/>
            <person name="Kobayashi M.J."/>
            <person name="Fawcett J.A."/>
            <person name="Hatakeyama M."/>
            <person name="Paape T."/>
            <person name="Ng C.H."/>
            <person name="Ang C.C."/>
            <person name="Tnah L.H."/>
            <person name="Lee C.T."/>
            <person name="Nishiyama T."/>
            <person name="Sese J."/>
            <person name="O'Brien M.J."/>
            <person name="Copetti D."/>
            <person name="Mohd Noor M.I."/>
            <person name="Ong R.C."/>
            <person name="Putra M."/>
            <person name="Sireger I.Z."/>
            <person name="Indrioko S."/>
            <person name="Kosugi Y."/>
            <person name="Izuno A."/>
            <person name="Isagi Y."/>
            <person name="Lee S.L."/>
            <person name="Shimizu K.K."/>
        </authorList>
    </citation>
    <scope>NUCLEOTIDE SEQUENCE [LARGE SCALE GENOMIC DNA]</scope>
    <source>
        <strain evidence="1">214</strain>
    </source>
</reference>
<organism evidence="1 2">
    <name type="scientific">Rubroshorea leprosula</name>
    <dbReference type="NCBI Taxonomy" id="152421"/>
    <lineage>
        <taxon>Eukaryota</taxon>
        <taxon>Viridiplantae</taxon>
        <taxon>Streptophyta</taxon>
        <taxon>Embryophyta</taxon>
        <taxon>Tracheophyta</taxon>
        <taxon>Spermatophyta</taxon>
        <taxon>Magnoliopsida</taxon>
        <taxon>eudicotyledons</taxon>
        <taxon>Gunneridae</taxon>
        <taxon>Pentapetalae</taxon>
        <taxon>rosids</taxon>
        <taxon>malvids</taxon>
        <taxon>Malvales</taxon>
        <taxon>Dipterocarpaceae</taxon>
        <taxon>Rubroshorea</taxon>
    </lineage>
</organism>
<proteinExistence type="predicted"/>
<name>A0AAV5KA98_9ROSI</name>
<dbReference type="Proteomes" id="UP001054252">
    <property type="component" value="Unassembled WGS sequence"/>
</dbReference>
<evidence type="ECO:0000313" key="1">
    <source>
        <dbReference type="EMBL" id="GKV20610.1"/>
    </source>
</evidence>
<comment type="caution">
    <text evidence="1">The sequence shown here is derived from an EMBL/GenBank/DDBJ whole genome shotgun (WGS) entry which is preliminary data.</text>
</comment>
<dbReference type="EMBL" id="BPVZ01000055">
    <property type="protein sequence ID" value="GKV20610.1"/>
    <property type="molecule type" value="Genomic_DNA"/>
</dbReference>